<reference evidence="1" key="1">
    <citation type="journal article" date="2014" name="Int. J. Syst. Evol. Microbiol.">
        <title>Complete genome sequence of Corynebacterium casei LMG S-19264T (=DSM 44701T), isolated from a smear-ripened cheese.</title>
        <authorList>
            <consortium name="US DOE Joint Genome Institute (JGI-PGF)"/>
            <person name="Walter F."/>
            <person name="Albersmeier A."/>
            <person name="Kalinowski J."/>
            <person name="Ruckert C."/>
        </authorList>
    </citation>
    <scope>NUCLEOTIDE SEQUENCE</scope>
    <source>
        <strain evidence="1">JCM 3091</strain>
    </source>
</reference>
<dbReference type="RefSeq" id="WP_189114579.1">
    <property type="nucleotide sequence ID" value="NZ_BMQC01000008.1"/>
</dbReference>
<sequence length="98" mass="10589">MQKPTLGRIVHYRGKQGYQAARAAIVTATEETLDPRGVEAGHVPALTDDTHVHLWVYSPGDSGGFAEYNVAPGRPDDPLTQATAANIPPGTWCWPPRI</sequence>
<organism evidence="1 2">
    <name type="scientific">Pilimelia terevasa</name>
    <dbReference type="NCBI Taxonomy" id="53372"/>
    <lineage>
        <taxon>Bacteria</taxon>
        <taxon>Bacillati</taxon>
        <taxon>Actinomycetota</taxon>
        <taxon>Actinomycetes</taxon>
        <taxon>Micromonosporales</taxon>
        <taxon>Micromonosporaceae</taxon>
        <taxon>Pilimelia</taxon>
    </lineage>
</organism>
<evidence type="ECO:0000313" key="2">
    <source>
        <dbReference type="Proteomes" id="UP000662200"/>
    </source>
</evidence>
<dbReference type="Proteomes" id="UP000662200">
    <property type="component" value="Unassembled WGS sequence"/>
</dbReference>
<evidence type="ECO:0000313" key="1">
    <source>
        <dbReference type="EMBL" id="GGK32268.1"/>
    </source>
</evidence>
<accession>A0A8J3FK97</accession>
<proteinExistence type="predicted"/>
<name>A0A8J3FK97_9ACTN</name>
<protein>
    <submittedName>
        <fullName evidence="1">Uncharacterized protein</fullName>
    </submittedName>
</protein>
<gene>
    <name evidence="1" type="ORF">GCM10010124_26300</name>
</gene>
<dbReference type="EMBL" id="BMQC01000008">
    <property type="protein sequence ID" value="GGK32268.1"/>
    <property type="molecule type" value="Genomic_DNA"/>
</dbReference>
<reference evidence="1" key="2">
    <citation type="submission" date="2020-09" db="EMBL/GenBank/DDBJ databases">
        <authorList>
            <person name="Sun Q."/>
            <person name="Ohkuma M."/>
        </authorList>
    </citation>
    <scope>NUCLEOTIDE SEQUENCE</scope>
    <source>
        <strain evidence="1">JCM 3091</strain>
    </source>
</reference>
<comment type="caution">
    <text evidence="1">The sequence shown here is derived from an EMBL/GenBank/DDBJ whole genome shotgun (WGS) entry which is preliminary data.</text>
</comment>
<dbReference type="AlphaFoldDB" id="A0A8J3FK97"/>
<keyword evidence="2" id="KW-1185">Reference proteome</keyword>